<evidence type="ECO:0000313" key="2">
    <source>
        <dbReference type="EMBL" id="MBB4100468.1"/>
    </source>
</evidence>
<dbReference type="Pfam" id="PF03783">
    <property type="entry name" value="CsgG"/>
    <property type="match status" value="1"/>
</dbReference>
<comment type="caution">
    <text evidence="2">The sequence shown here is derived from an EMBL/GenBank/DDBJ whole genome shotgun (WGS) entry which is preliminary data.</text>
</comment>
<dbReference type="RefSeq" id="WP_183999756.1">
    <property type="nucleotide sequence ID" value="NZ_JACIEH010000003.1"/>
</dbReference>
<keyword evidence="3" id="KW-1185">Reference proteome</keyword>
<proteinExistence type="predicted"/>
<accession>A0A7W6JVS3</accession>
<dbReference type="GO" id="GO:0030288">
    <property type="term" value="C:outer membrane-bounded periplasmic space"/>
    <property type="evidence" value="ECO:0007669"/>
    <property type="project" value="InterPro"/>
</dbReference>
<dbReference type="AlphaFoldDB" id="A0A7W6JVS3"/>
<protein>
    <submittedName>
        <fullName evidence="2">Curli biogenesis system outer membrane secretion channel CsgG</fullName>
    </submittedName>
</protein>
<sequence length="529" mass="56184">MPAPASAAAPSAAKSQPATSPQFGQEAPATPSAEQRVREARAIEQAVQDVPRCTHKHGTIAIVDGDDPTGWARYQLAAPAKLLRVMVQRSGCFNIIDRGMGLQAASRERPIGGDHGLYGTSSIGQGQVKAADYVLLAEVQRTKYNGNGSGVGGVIGGVVSGRVGAIVGSVNSRKLEANTSLSLVSIRTTETLSVQEGYASKKDLRPGTRGDGGFLSGTMGAVGAVGGGYDSTDIGRVMTLSFIQAYSKMVTELDLVAPAVRGTASSGRSNIFVAEAPVSMRSTPAATGKLIRILPVGSPVYPTGLKNGLWWEVADANDNVGWVLNTKLRTDSGDAGQGAEEQFLPWPPPRPSSMGDVSANFRSGAVIGDYNEQIKALLARKGYARLHYFSVRATNGFGITTDVERLDDKGGPHPKRWMLKTPPAGGFLEYVTQLLKGDTGRFRVFVFIVSDQDPNPNTYDAQQVDLTRWKNNGKVALSATTSRRVAPPALKVWLLVYEFVANNSKSAELVADNDGAYPFSLHSAFLGFR</sequence>
<feature type="region of interest" description="Disordered" evidence="1">
    <location>
        <begin position="331"/>
        <end position="351"/>
    </location>
</feature>
<dbReference type="EMBL" id="JACIEH010000003">
    <property type="protein sequence ID" value="MBB4100468.1"/>
    <property type="molecule type" value="Genomic_DNA"/>
</dbReference>
<feature type="region of interest" description="Disordered" evidence="1">
    <location>
        <begin position="1"/>
        <end position="36"/>
    </location>
</feature>
<name>A0A7W6JVS3_9SPHN</name>
<reference evidence="2 3" key="1">
    <citation type="submission" date="2020-08" db="EMBL/GenBank/DDBJ databases">
        <title>Genomic Encyclopedia of Type Strains, Phase IV (KMG-IV): sequencing the most valuable type-strain genomes for metagenomic binning, comparative biology and taxonomic classification.</title>
        <authorList>
            <person name="Goeker M."/>
        </authorList>
    </citation>
    <scope>NUCLEOTIDE SEQUENCE [LARGE SCALE GENOMIC DNA]</scope>
    <source>
        <strain evidence="2 3">DSM 101806</strain>
    </source>
</reference>
<dbReference type="Proteomes" id="UP000557392">
    <property type="component" value="Unassembled WGS sequence"/>
</dbReference>
<evidence type="ECO:0000313" key="3">
    <source>
        <dbReference type="Proteomes" id="UP000557392"/>
    </source>
</evidence>
<dbReference type="InterPro" id="IPR005534">
    <property type="entry name" value="Curli_assmbl/transp-comp_CsgG"/>
</dbReference>
<feature type="compositionally biased region" description="Low complexity" evidence="1">
    <location>
        <begin position="1"/>
        <end position="21"/>
    </location>
</feature>
<evidence type="ECO:0000256" key="1">
    <source>
        <dbReference type="SAM" id="MobiDB-lite"/>
    </source>
</evidence>
<organism evidence="2 3">
    <name type="scientific">Sphingomonas kyeonggiensis</name>
    <dbReference type="NCBI Taxonomy" id="1268553"/>
    <lineage>
        <taxon>Bacteria</taxon>
        <taxon>Pseudomonadati</taxon>
        <taxon>Pseudomonadota</taxon>
        <taxon>Alphaproteobacteria</taxon>
        <taxon>Sphingomonadales</taxon>
        <taxon>Sphingomonadaceae</taxon>
        <taxon>Sphingomonas</taxon>
    </lineage>
</organism>
<gene>
    <name evidence="2" type="ORF">GGR46_004040</name>
</gene>